<proteinExistence type="predicted"/>
<organism evidence="1">
    <name type="scientific">Oikopleura dioica</name>
    <name type="common">Tunicate</name>
    <dbReference type="NCBI Taxonomy" id="34765"/>
    <lineage>
        <taxon>Eukaryota</taxon>
        <taxon>Metazoa</taxon>
        <taxon>Chordata</taxon>
        <taxon>Tunicata</taxon>
        <taxon>Appendicularia</taxon>
        <taxon>Copelata</taxon>
        <taxon>Oikopleuridae</taxon>
        <taxon>Oikopleura</taxon>
    </lineage>
</organism>
<sequence length="247" mass="28444">MKSKELGFDLVQKYFVATERKSTLFLIFIALKIADNENSIVKILLTANCVITTNEKKASLTPFCVLLENLLSEEGLEYINLKAEERFWRKKFKPFENPDFQGFISLARFLTVSDDVKFTGDSKCLLNIIKTHQDLHIWHRAFLMDIARLDIEISSPVRKMDQQDHMLRDARLEWTIPILVSSTQLLRTPSTTSSILTKMTLSKPSTGSLSREFRQALCQLEGYIHTAHKENQKEMLGKLKSLVAKFE</sequence>
<protein>
    <submittedName>
        <fullName evidence="1">Uncharacterized protein</fullName>
    </submittedName>
</protein>
<gene>
    <name evidence="1" type="ORF">GSOID_T00023412001</name>
</gene>
<name>E4Z0W9_OIKDI</name>
<dbReference type="EMBL" id="FN656393">
    <property type="protein sequence ID" value="CBY41347.1"/>
    <property type="molecule type" value="Genomic_DNA"/>
</dbReference>
<reference evidence="1" key="1">
    <citation type="journal article" date="2010" name="Science">
        <title>Plasticity of animal genome architecture unmasked by rapid evolution of a pelagic tunicate.</title>
        <authorList>
            <person name="Denoeud F."/>
            <person name="Henriet S."/>
            <person name="Mungpakdee S."/>
            <person name="Aury J.M."/>
            <person name="Da Silva C."/>
            <person name="Brinkmann H."/>
            <person name="Mikhaleva J."/>
            <person name="Olsen L.C."/>
            <person name="Jubin C."/>
            <person name="Canestro C."/>
            <person name="Bouquet J.M."/>
            <person name="Danks G."/>
            <person name="Poulain J."/>
            <person name="Campsteijn C."/>
            <person name="Adamski M."/>
            <person name="Cross I."/>
            <person name="Yadetie F."/>
            <person name="Muffato M."/>
            <person name="Louis A."/>
            <person name="Butcher S."/>
            <person name="Tsagkogeorga G."/>
            <person name="Konrad A."/>
            <person name="Singh S."/>
            <person name="Jensen M.F."/>
            <person name="Cong E.H."/>
            <person name="Eikeseth-Otteraa H."/>
            <person name="Noel B."/>
            <person name="Anthouard V."/>
            <person name="Porcel B.M."/>
            <person name="Kachouri-Lafond R."/>
            <person name="Nishino A."/>
            <person name="Ugolini M."/>
            <person name="Chourrout P."/>
            <person name="Nishida H."/>
            <person name="Aasland R."/>
            <person name="Huzurbazar S."/>
            <person name="Westhof E."/>
            <person name="Delsuc F."/>
            <person name="Lehrach H."/>
            <person name="Reinhardt R."/>
            <person name="Weissenbach J."/>
            <person name="Roy S.W."/>
            <person name="Artiguenave F."/>
            <person name="Postlethwait J.H."/>
            <person name="Manak J.R."/>
            <person name="Thompson E.M."/>
            <person name="Jaillon O."/>
            <person name="Du Pasquier L."/>
            <person name="Boudinot P."/>
            <person name="Liberles D.A."/>
            <person name="Volff J.N."/>
            <person name="Philippe H."/>
            <person name="Lenhard B."/>
            <person name="Roest Crollius H."/>
            <person name="Wincker P."/>
            <person name="Chourrout D."/>
        </authorList>
    </citation>
    <scope>NUCLEOTIDE SEQUENCE [LARGE SCALE GENOMIC DNA]</scope>
</reference>
<dbReference type="Proteomes" id="UP000011014">
    <property type="component" value="Unassembled WGS sequence"/>
</dbReference>
<dbReference type="AlphaFoldDB" id="E4Z0W9"/>
<evidence type="ECO:0000313" key="1">
    <source>
        <dbReference type="EMBL" id="CBY41347.1"/>
    </source>
</evidence>
<accession>E4Z0W9</accession>